<dbReference type="EMBL" id="JAAITX010000001">
    <property type="protein sequence ID" value="NVH57164.1"/>
    <property type="molecule type" value="Genomic_DNA"/>
</dbReference>
<dbReference type="CDD" id="cd01292">
    <property type="entry name" value="metallo-dependent_hydrolases"/>
    <property type="match status" value="1"/>
</dbReference>
<dbReference type="Gene3D" id="3.20.20.140">
    <property type="entry name" value="Metal-dependent hydrolases"/>
    <property type="match status" value="1"/>
</dbReference>
<dbReference type="GO" id="GO:0016787">
    <property type="term" value="F:hydrolase activity"/>
    <property type="evidence" value="ECO:0007669"/>
    <property type="project" value="UniProtKB-KW"/>
</dbReference>
<reference evidence="5 6" key="1">
    <citation type="journal article" date="2020" name="Cell Host Microbe">
        <title>Functional and Genomic Variation between Human-Derived Isolates of Lachnospiraceae Reveals Inter- and Intra-Species Diversity.</title>
        <authorList>
            <person name="Sorbara M.T."/>
            <person name="Littmann E.R."/>
            <person name="Fontana E."/>
            <person name="Moody T.U."/>
            <person name="Kohout C.E."/>
            <person name="Gjonbalaj M."/>
            <person name="Eaton V."/>
            <person name="Seok R."/>
            <person name="Leiner I.M."/>
            <person name="Pamer E.G."/>
        </authorList>
    </citation>
    <scope>NUCLEOTIDE SEQUENCE [LARGE SCALE GENOMIC DNA]</scope>
    <source>
        <strain evidence="4 5">MSK.17.11</strain>
        <strain evidence="3 6">MSK.17.38</strain>
    </source>
</reference>
<feature type="domain" description="Amidohydrolase-related" evidence="2">
    <location>
        <begin position="3"/>
        <end position="262"/>
    </location>
</feature>
<dbReference type="PANTHER" id="PTHR21240">
    <property type="entry name" value="2-AMINO-3-CARBOXYLMUCONATE-6-SEMIALDEHYDE DECARBOXYLASE"/>
    <property type="match status" value="1"/>
</dbReference>
<dbReference type="AlphaFoldDB" id="A0A850HDN8"/>
<dbReference type="InterPro" id="IPR032465">
    <property type="entry name" value="ACMSD"/>
</dbReference>
<evidence type="ECO:0000313" key="3">
    <source>
        <dbReference type="EMBL" id="NSK13707.1"/>
    </source>
</evidence>
<dbReference type="GO" id="GO:0005737">
    <property type="term" value="C:cytoplasm"/>
    <property type="evidence" value="ECO:0007669"/>
    <property type="project" value="TreeGrafter"/>
</dbReference>
<dbReference type="InterPro" id="IPR006680">
    <property type="entry name" value="Amidohydro-rel"/>
</dbReference>
<reference evidence="4" key="2">
    <citation type="submission" date="2020-02" db="EMBL/GenBank/DDBJ databases">
        <authorList>
            <person name="Littmann E."/>
            <person name="Sorbara M."/>
        </authorList>
    </citation>
    <scope>NUCLEOTIDE SEQUENCE</scope>
    <source>
        <strain evidence="4">MSK.17.11</strain>
        <strain evidence="3">MSK.17.38</strain>
    </source>
</reference>
<evidence type="ECO:0000313" key="6">
    <source>
        <dbReference type="Proteomes" id="UP000701680"/>
    </source>
</evidence>
<evidence type="ECO:0000313" key="4">
    <source>
        <dbReference type="EMBL" id="NVH57164.1"/>
    </source>
</evidence>
<dbReference type="Pfam" id="PF04909">
    <property type="entry name" value="Amidohydro_2"/>
    <property type="match status" value="1"/>
</dbReference>
<keyword evidence="1" id="KW-0456">Lyase</keyword>
<accession>A0A850HDN8</accession>
<protein>
    <submittedName>
        <fullName evidence="4">Amidohydrolase family protein</fullName>
    </submittedName>
</protein>
<dbReference type="Proteomes" id="UP000528555">
    <property type="component" value="Unassembled WGS sequence"/>
</dbReference>
<comment type="caution">
    <text evidence="4">The sequence shown here is derived from an EMBL/GenBank/DDBJ whole genome shotgun (WGS) entry which is preliminary data.</text>
</comment>
<dbReference type="GO" id="GO:0016831">
    <property type="term" value="F:carboxy-lyase activity"/>
    <property type="evidence" value="ECO:0007669"/>
    <property type="project" value="InterPro"/>
</dbReference>
<dbReference type="PANTHER" id="PTHR21240:SF28">
    <property type="entry name" value="ISO-OROTATE DECARBOXYLASE (EUROFUNG)"/>
    <property type="match status" value="1"/>
</dbReference>
<proteinExistence type="predicted"/>
<dbReference type="RefSeq" id="WP_173814248.1">
    <property type="nucleotide sequence ID" value="NZ_JAAITX010000001.1"/>
</dbReference>
<name>A0A850HDN8_9FIRM</name>
<gene>
    <name evidence="4" type="ORF">G5A66_00590</name>
    <name evidence="3" type="ORF">G5A75_02220</name>
</gene>
<dbReference type="InterPro" id="IPR032466">
    <property type="entry name" value="Metal_Hydrolase"/>
</dbReference>
<sequence>MIIDFHTHIFPEKIAASTVDYLAKICNTKPYTKATKESLLASMHRADITLSVALPVATKVSQMDSINRFAAGFQDGPILSFAGIHPDCEDYRKALLAIKQAGFKGIKLHPDYQNVYFNDIRYKRMIDFASELDLIIVVHAGVDPKCPQDIHCTPKMAREVIDEVAPAKLVLAHLGGNHMTSEVEEQLVGQPVYLDTAVVLDYLKEEDFIRLARNHGMDRILFATDSPWAGQTEFVEKIRKSALTEEEKEQIFSKNASRLLGLDKKLKKVSRSIDF</sequence>
<dbReference type="SUPFAM" id="SSF51556">
    <property type="entry name" value="Metallo-dependent hydrolases"/>
    <property type="match status" value="1"/>
</dbReference>
<dbReference type="Proteomes" id="UP000701680">
    <property type="component" value="Unassembled WGS sequence"/>
</dbReference>
<organism evidence="4 5">
    <name type="scientific">Dorea phocaeensis</name>
    <dbReference type="NCBI Taxonomy" id="2040291"/>
    <lineage>
        <taxon>Bacteria</taxon>
        <taxon>Bacillati</taxon>
        <taxon>Bacillota</taxon>
        <taxon>Clostridia</taxon>
        <taxon>Lachnospirales</taxon>
        <taxon>Lachnospiraceae</taxon>
        <taxon>Dorea</taxon>
    </lineage>
</organism>
<evidence type="ECO:0000313" key="5">
    <source>
        <dbReference type="Proteomes" id="UP000528555"/>
    </source>
</evidence>
<keyword evidence="5" id="KW-1185">Reference proteome</keyword>
<evidence type="ECO:0000256" key="1">
    <source>
        <dbReference type="ARBA" id="ARBA00023239"/>
    </source>
</evidence>
<dbReference type="GO" id="GO:0019748">
    <property type="term" value="P:secondary metabolic process"/>
    <property type="evidence" value="ECO:0007669"/>
    <property type="project" value="TreeGrafter"/>
</dbReference>
<keyword evidence="4" id="KW-0378">Hydrolase</keyword>
<dbReference type="EMBL" id="JAAIUO010000001">
    <property type="protein sequence ID" value="NSK13707.1"/>
    <property type="molecule type" value="Genomic_DNA"/>
</dbReference>
<evidence type="ECO:0000259" key="2">
    <source>
        <dbReference type="Pfam" id="PF04909"/>
    </source>
</evidence>